<dbReference type="SUPFAM" id="SSF143631">
    <property type="entry name" value="ApbE-like"/>
    <property type="match status" value="1"/>
</dbReference>
<dbReference type="Proteomes" id="UP000070442">
    <property type="component" value="Unassembled WGS sequence"/>
</dbReference>
<sequence>MKKLISILMACLLLLSGCGKKELTRYEATYYDTFDTVISAMVYADNEKQGNQYLKQIHDRYQQLDRLYNGFKNFDGMTNLKTLNDHAGKGKVVVDKELYDLIDYSIKEYKKFGETNIAFGAVTSIWQQYRDKYEVAPEGGTESDDEVLKEGHPDAKLPPMEALRDANEHTNIDDIVLYPDELAVEIKDPKLKIDLGAVAKGYATEKIGEELRKEGCPAAIISAGGNVKIIGSAPEKDRKYFGIGLQNPEAVIGGTEGADNMKDVLYANDTSVVTSGDYQRFYIVAGKHYHHLIDPDTLMPATHARSVTIVTKDSGYADFLSTTVFCMPYDKGRKLVDSLDGVEAYWIFADGSVQFTDGLKDSLDSQGATNAD</sequence>
<comment type="catalytic activity">
    <reaction evidence="9 10 12">
        <text>L-threonyl-[protein] + FAD = FMN-L-threonyl-[protein] + AMP + H(+)</text>
        <dbReference type="Rhea" id="RHEA:36847"/>
        <dbReference type="Rhea" id="RHEA-COMP:11060"/>
        <dbReference type="Rhea" id="RHEA-COMP:11061"/>
        <dbReference type="ChEBI" id="CHEBI:15378"/>
        <dbReference type="ChEBI" id="CHEBI:30013"/>
        <dbReference type="ChEBI" id="CHEBI:57692"/>
        <dbReference type="ChEBI" id="CHEBI:74257"/>
        <dbReference type="ChEBI" id="CHEBI:456215"/>
        <dbReference type="EC" id="2.7.1.180"/>
    </reaction>
</comment>
<evidence type="ECO:0000256" key="1">
    <source>
        <dbReference type="ARBA" id="ARBA00011955"/>
    </source>
</evidence>
<keyword evidence="12" id="KW-0472">Membrane</keyword>
<comment type="cofactor">
    <cofactor evidence="11">
        <name>Mg(2+)</name>
        <dbReference type="ChEBI" id="CHEBI:18420"/>
    </cofactor>
    <cofactor evidence="11">
        <name>Mn(2+)</name>
        <dbReference type="ChEBI" id="CHEBI:29035"/>
    </cofactor>
    <text evidence="11">Magnesium. Can also use manganese.</text>
</comment>
<dbReference type="Gene3D" id="3.10.520.10">
    <property type="entry name" value="ApbE-like domains"/>
    <property type="match status" value="1"/>
</dbReference>
<comment type="caution">
    <text evidence="13">The sequence shown here is derived from an EMBL/GenBank/DDBJ whole genome shotgun (WGS) entry which is preliminary data.</text>
</comment>
<evidence type="ECO:0000256" key="10">
    <source>
        <dbReference type="PIRNR" id="PIRNR006268"/>
    </source>
</evidence>
<dbReference type="PANTHER" id="PTHR30040:SF2">
    <property type="entry name" value="FAD:PROTEIN FMN TRANSFERASE"/>
    <property type="match status" value="1"/>
</dbReference>
<dbReference type="GO" id="GO:0016740">
    <property type="term" value="F:transferase activity"/>
    <property type="evidence" value="ECO:0007669"/>
    <property type="project" value="UniProtKB-UniRule"/>
</dbReference>
<organism evidence="13 14">
    <name type="scientific">Aedoeadaptatus coxii</name>
    <dbReference type="NCBI Taxonomy" id="755172"/>
    <lineage>
        <taxon>Bacteria</taxon>
        <taxon>Bacillati</taxon>
        <taxon>Bacillota</taxon>
        <taxon>Tissierellia</taxon>
        <taxon>Tissierellales</taxon>
        <taxon>Peptoniphilaceae</taxon>
        <taxon>Aedoeadaptatus</taxon>
    </lineage>
</organism>
<proteinExistence type="inferred from homology"/>
<dbReference type="PANTHER" id="PTHR30040">
    <property type="entry name" value="THIAMINE BIOSYNTHESIS LIPOPROTEIN APBE"/>
    <property type="match status" value="1"/>
</dbReference>
<keyword evidence="6 10" id="KW-0274">FAD</keyword>
<dbReference type="OrthoDB" id="9778595at2"/>
<keyword evidence="12" id="KW-0732">Signal</keyword>
<keyword evidence="7 10" id="KW-0460">Magnesium</keyword>
<evidence type="ECO:0000313" key="14">
    <source>
        <dbReference type="Proteomes" id="UP000070442"/>
    </source>
</evidence>
<evidence type="ECO:0000256" key="7">
    <source>
        <dbReference type="ARBA" id="ARBA00022842"/>
    </source>
</evidence>
<feature type="binding site" evidence="11">
    <location>
        <position position="322"/>
    </location>
    <ligand>
        <name>Mg(2+)</name>
        <dbReference type="ChEBI" id="CHEBI:18420"/>
    </ligand>
</feature>
<gene>
    <name evidence="13" type="ORF">HMPREF1863_00844</name>
</gene>
<dbReference type="GO" id="GO:0046872">
    <property type="term" value="F:metal ion binding"/>
    <property type="evidence" value="ECO:0007669"/>
    <property type="project" value="UniProtKB-UniRule"/>
</dbReference>
<evidence type="ECO:0000256" key="4">
    <source>
        <dbReference type="ARBA" id="ARBA00022679"/>
    </source>
</evidence>
<comment type="subcellular location">
    <subcellularLocation>
        <location evidence="12">Cell inner membrane</location>
        <topology evidence="12">Lipid-anchor</topology>
        <orientation evidence="12">Periplasmic side</orientation>
    </subcellularLocation>
</comment>
<dbReference type="PIRSF" id="PIRSF006268">
    <property type="entry name" value="ApbE"/>
    <property type="match status" value="1"/>
</dbReference>
<keyword evidence="12" id="KW-0997">Cell inner membrane</keyword>
<dbReference type="RefSeq" id="WP_068367562.1">
    <property type="nucleotide sequence ID" value="NZ_CAUPGT010000017.1"/>
</dbReference>
<dbReference type="InterPro" id="IPR024932">
    <property type="entry name" value="ApbE"/>
</dbReference>
<keyword evidence="12" id="KW-0449">Lipoprotein</keyword>
<feature type="signal peptide" evidence="12">
    <location>
        <begin position="1"/>
        <end position="21"/>
    </location>
</feature>
<evidence type="ECO:0000256" key="9">
    <source>
        <dbReference type="ARBA" id="ARBA00048540"/>
    </source>
</evidence>
<evidence type="ECO:0000256" key="3">
    <source>
        <dbReference type="ARBA" id="ARBA00022630"/>
    </source>
</evidence>
<dbReference type="InterPro" id="IPR003374">
    <property type="entry name" value="ApbE-like_sf"/>
</dbReference>
<dbReference type="AlphaFoldDB" id="A0A134AHD3"/>
<dbReference type="Pfam" id="PF02424">
    <property type="entry name" value="ApbE"/>
    <property type="match status" value="1"/>
</dbReference>
<evidence type="ECO:0000256" key="2">
    <source>
        <dbReference type="ARBA" id="ARBA00016337"/>
    </source>
</evidence>
<dbReference type="STRING" id="755172.HMPREF1863_00844"/>
<accession>A0A134AHD3</accession>
<evidence type="ECO:0000256" key="12">
    <source>
        <dbReference type="RuleBase" id="RU363002"/>
    </source>
</evidence>
<feature type="binding site" evidence="11">
    <location>
        <position position="197"/>
    </location>
    <ligand>
        <name>Mg(2+)</name>
        <dbReference type="ChEBI" id="CHEBI:18420"/>
    </ligand>
</feature>
<feature type="chain" id="PRO_5039759791" description="FAD:protein FMN transferase" evidence="12">
    <location>
        <begin position="22"/>
        <end position="372"/>
    </location>
</feature>
<evidence type="ECO:0000256" key="8">
    <source>
        <dbReference type="ARBA" id="ARBA00031306"/>
    </source>
</evidence>
<keyword evidence="4 10" id="KW-0808">Transferase</keyword>
<keyword evidence="14" id="KW-1185">Reference proteome</keyword>
<comment type="function">
    <text evidence="12">Flavin transferase that catalyzes the transfer of the FMN moiety of FAD and its covalent binding to the hydroxyl group of a threonine residue in a target flavoprotein.</text>
</comment>
<feature type="binding site" evidence="11">
    <location>
        <position position="318"/>
    </location>
    <ligand>
        <name>Mg(2+)</name>
        <dbReference type="ChEBI" id="CHEBI:18420"/>
    </ligand>
</feature>
<keyword evidence="12" id="KW-1003">Cell membrane</keyword>
<keyword evidence="5 10" id="KW-0479">Metal-binding</keyword>
<evidence type="ECO:0000256" key="11">
    <source>
        <dbReference type="PIRSR" id="PIRSR006268-2"/>
    </source>
</evidence>
<evidence type="ECO:0000256" key="5">
    <source>
        <dbReference type="ARBA" id="ARBA00022723"/>
    </source>
</evidence>
<dbReference type="PATRIC" id="fig|755172.3.peg.813"/>
<keyword evidence="3 10" id="KW-0285">Flavoprotein</keyword>
<reference evidence="14" key="1">
    <citation type="submission" date="2016-01" db="EMBL/GenBank/DDBJ databases">
        <authorList>
            <person name="Mitreva M."/>
            <person name="Pepin K.H."/>
            <person name="Mihindukulasuriya K.A."/>
            <person name="Fulton R."/>
            <person name="Fronick C."/>
            <person name="O'Laughlin M."/>
            <person name="Miner T."/>
            <person name="Herter B."/>
            <person name="Rosa B.A."/>
            <person name="Cordes M."/>
            <person name="Tomlinson C."/>
            <person name="Wollam A."/>
            <person name="Palsikar V.B."/>
            <person name="Mardis E.R."/>
            <person name="Wilson R.K."/>
        </authorList>
    </citation>
    <scope>NUCLEOTIDE SEQUENCE [LARGE SCALE GENOMIC DNA]</scope>
    <source>
        <strain evidence="14">DNF00729</strain>
    </source>
</reference>
<comment type="similarity">
    <text evidence="10 12">Belongs to the ApbE family.</text>
</comment>
<dbReference type="EC" id="2.7.1.180" evidence="1 10"/>
<evidence type="ECO:0000256" key="6">
    <source>
        <dbReference type="ARBA" id="ARBA00022827"/>
    </source>
</evidence>
<dbReference type="GO" id="GO:0005886">
    <property type="term" value="C:plasma membrane"/>
    <property type="evidence" value="ECO:0007669"/>
    <property type="project" value="UniProtKB-SubCell"/>
</dbReference>
<dbReference type="PROSITE" id="PS51257">
    <property type="entry name" value="PROKAR_LIPOPROTEIN"/>
    <property type="match status" value="1"/>
</dbReference>
<name>A0A134AHD3_9FIRM</name>
<evidence type="ECO:0000313" key="13">
    <source>
        <dbReference type="EMBL" id="KXB67118.1"/>
    </source>
</evidence>
<protein>
    <recommendedName>
        <fullName evidence="2 10">FAD:protein FMN transferase</fullName>
        <ecNumber evidence="1 10">2.7.1.180</ecNumber>
    </recommendedName>
    <alternativeName>
        <fullName evidence="8 10">Flavin transferase</fullName>
    </alternativeName>
</protein>
<dbReference type="EMBL" id="LSDG01000023">
    <property type="protein sequence ID" value="KXB67118.1"/>
    <property type="molecule type" value="Genomic_DNA"/>
</dbReference>